<dbReference type="eggNOG" id="ENOG502QVNJ">
    <property type="taxonomic scope" value="Eukaryota"/>
</dbReference>
<feature type="region of interest" description="Disordered" evidence="1">
    <location>
        <begin position="1"/>
        <end position="68"/>
    </location>
</feature>
<feature type="compositionally biased region" description="Basic and acidic residues" evidence="1">
    <location>
        <begin position="454"/>
        <end position="463"/>
    </location>
</feature>
<gene>
    <name evidence="2" type="primary">Piso0_005648</name>
    <name evidence="2" type="ORF">GNLVRS01_PISO0N19527g</name>
</gene>
<dbReference type="EMBL" id="FO082046">
    <property type="protein sequence ID" value="CCE87109.1"/>
    <property type="molecule type" value="Genomic_DNA"/>
</dbReference>
<dbReference type="Pfam" id="PF02450">
    <property type="entry name" value="LCAT"/>
    <property type="match status" value="1"/>
</dbReference>
<dbReference type="SUPFAM" id="SSF53474">
    <property type="entry name" value="alpha/beta-Hydrolases"/>
    <property type="match status" value="1"/>
</dbReference>
<dbReference type="FunCoup" id="G8XZK0">
    <property type="interactions" value="66"/>
</dbReference>
<feature type="compositionally biased region" description="Polar residues" evidence="1">
    <location>
        <begin position="464"/>
        <end position="473"/>
    </location>
</feature>
<feature type="compositionally biased region" description="Basic residues" evidence="1">
    <location>
        <begin position="53"/>
        <end position="62"/>
    </location>
</feature>
<dbReference type="PANTHER" id="PTHR11440">
    <property type="entry name" value="LECITHIN-CHOLESTEROL ACYLTRANSFERASE-RELATED"/>
    <property type="match status" value="1"/>
</dbReference>
<dbReference type="Gene3D" id="3.40.50.1820">
    <property type="entry name" value="alpha/beta hydrolase"/>
    <property type="match status" value="1"/>
</dbReference>
<feature type="region of interest" description="Disordered" evidence="1">
    <location>
        <begin position="511"/>
        <end position="542"/>
    </location>
</feature>
<dbReference type="GO" id="GO:0008374">
    <property type="term" value="F:O-acyltransferase activity"/>
    <property type="evidence" value="ECO:0007669"/>
    <property type="project" value="InterPro"/>
</dbReference>
<proteinExistence type="predicted"/>
<evidence type="ECO:0000313" key="2">
    <source>
        <dbReference type="EMBL" id="CCE87109.1"/>
    </source>
</evidence>
<feature type="region of interest" description="Disordered" evidence="1">
    <location>
        <begin position="450"/>
        <end position="487"/>
    </location>
</feature>
<keyword evidence="3" id="KW-1185">Reference proteome</keyword>
<name>G8XZK0_PICSO</name>
<dbReference type="AlphaFoldDB" id="G8XZK0"/>
<sequence>MNGSDYEDMDVGQRKGTDVALEPRLDSESYSSLSDSGDSGEVLNYDPDEEHRNNKKTYRGLRRSGADSIVGGQSMEDLYKNEDEDLAMAHVAAAQNRPYLEEAEPEGRRQSIESSQKVFSFSLPFGGLSSLKSNLSKQLSAFKFDSHIPLLHESASEKEDPRTKLQRQESLNTVQEADYFKRIKSVDDTRLRAVKYSLASNLNEIIPDIKFSKRAKLHESIYSEIEGNIVIMGGYRGSILRDAKTGKRAWIPFKAGFNLRRINLLLGPTLDDELRATDLIYPDGVLKNVGPIDICKKLIKRLSSNPKANVKEFGYDWRLSGEVLTQQLVRLLEDLYKTTGGPTIVIAHSMGGMIAHSAMQHNPKLFRGLVYVGAPSECLNILGPIRFGDSVLFSDKILTFETNFMMRSSFNFLPLSGRIFLNKQTREYYDLDYFDPETWVEYDLNPLVSSSRRKKEESKEHTPSSDISSNTTLLEDGSNHNDNSSFPSINTIGQKLLQYRPKSISRKFIPSFGEQNSESSNSPRSYGPYVPKSNQGQSSPLEESSFSFSFDEAYEYLRETLARTKKFKLGFKYNPELESEYPPLAMVYGNRVPSVRGSFVNSKEDIKNGDFYNLFYGHGDGVVHQKWLLPAVEGFQMFNEKTGEGEIVGKFPSECGHVSLMSDLKTMGYALSAVWEADKIWKAKKEMYRKNHAKRRTSSIEEENSQFYEATQ</sequence>
<feature type="compositionally biased region" description="Low complexity" evidence="1">
    <location>
        <begin position="28"/>
        <end position="41"/>
    </location>
</feature>
<reference evidence="2 3" key="1">
    <citation type="journal article" date="2012" name="G3 (Bethesda)">
        <title>Pichia sorbitophila, an interspecies yeast hybrid reveals early steps of genome resolution following polyploidization.</title>
        <authorList>
            <person name="Leh Louis V."/>
            <person name="Despons L."/>
            <person name="Friedrich A."/>
            <person name="Martin T."/>
            <person name="Durrens P."/>
            <person name="Casaregola S."/>
            <person name="Neuveglise C."/>
            <person name="Fairhead C."/>
            <person name="Marck C."/>
            <person name="Cruz J.A."/>
            <person name="Straub M.L."/>
            <person name="Kugler V."/>
            <person name="Sacerdot C."/>
            <person name="Uzunov Z."/>
            <person name="Thierry A."/>
            <person name="Weiss S."/>
            <person name="Bleykasten C."/>
            <person name="De Montigny J."/>
            <person name="Jacques N."/>
            <person name="Jung P."/>
            <person name="Lemaire M."/>
            <person name="Mallet S."/>
            <person name="Morel G."/>
            <person name="Richard G.F."/>
            <person name="Sarkar A."/>
            <person name="Savel G."/>
            <person name="Schacherer J."/>
            <person name="Seret M.L."/>
            <person name="Talla E."/>
            <person name="Samson G."/>
            <person name="Jubin C."/>
            <person name="Poulain J."/>
            <person name="Vacherie B."/>
            <person name="Barbe V."/>
            <person name="Pelletier E."/>
            <person name="Sherman D.J."/>
            <person name="Westhof E."/>
            <person name="Weissenbach J."/>
            <person name="Baret P.V."/>
            <person name="Wincker P."/>
            <person name="Gaillardin C."/>
            <person name="Dujon B."/>
            <person name="Souciet J.L."/>
        </authorList>
    </citation>
    <scope>NUCLEOTIDE SEQUENCE [LARGE SCALE GENOMIC DNA]</scope>
    <source>
        <strain evidence="3">ATCC MYA-4447 / BCRC 22081 / CBS 7064 / NBRC 10061 / NRRL Y-12695</strain>
    </source>
</reference>
<dbReference type="InterPro" id="IPR029058">
    <property type="entry name" value="AB_hydrolase_fold"/>
</dbReference>
<dbReference type="InParanoid" id="G8XZK0"/>
<organism evidence="2 3">
    <name type="scientific">Pichia sorbitophila (strain ATCC MYA-4447 / BCRC 22081 / CBS 7064 / NBRC 10061 / NRRL Y-12695)</name>
    <name type="common">Hybrid yeast</name>
    <dbReference type="NCBI Taxonomy" id="559304"/>
    <lineage>
        <taxon>Eukaryota</taxon>
        <taxon>Fungi</taxon>
        <taxon>Dikarya</taxon>
        <taxon>Ascomycota</taxon>
        <taxon>Saccharomycotina</taxon>
        <taxon>Pichiomycetes</taxon>
        <taxon>Debaryomycetaceae</taxon>
        <taxon>Millerozyma</taxon>
    </lineage>
</organism>
<evidence type="ECO:0000313" key="3">
    <source>
        <dbReference type="Proteomes" id="UP000005222"/>
    </source>
</evidence>
<dbReference type="GO" id="GO:0006629">
    <property type="term" value="P:lipid metabolic process"/>
    <property type="evidence" value="ECO:0007669"/>
    <property type="project" value="InterPro"/>
</dbReference>
<protein>
    <submittedName>
        <fullName evidence="2">Piso0_005648 protein</fullName>
    </submittedName>
</protein>
<dbReference type="HOGENOM" id="CLU_007657_1_0_1"/>
<dbReference type="OrthoDB" id="10250441at2759"/>
<dbReference type="OMA" id="RFRAVKH"/>
<evidence type="ECO:0000256" key="1">
    <source>
        <dbReference type="SAM" id="MobiDB-lite"/>
    </source>
</evidence>
<dbReference type="InterPro" id="IPR003386">
    <property type="entry name" value="LACT/PDAT_acylTrfase"/>
</dbReference>
<feature type="region of interest" description="Disordered" evidence="1">
    <location>
        <begin position="690"/>
        <end position="712"/>
    </location>
</feature>
<feature type="compositionally biased region" description="Basic and acidic residues" evidence="1">
    <location>
        <begin position="11"/>
        <end position="27"/>
    </location>
</feature>
<feature type="compositionally biased region" description="Polar residues" evidence="1">
    <location>
        <begin position="513"/>
        <end position="524"/>
    </location>
</feature>
<accession>G8XZK0</accession>
<dbReference type="Proteomes" id="UP000005222">
    <property type="component" value="Chromosome N"/>
</dbReference>
<feature type="compositionally biased region" description="Acidic residues" evidence="1">
    <location>
        <begin position="1"/>
        <end position="10"/>
    </location>
</feature>